<evidence type="ECO:0000256" key="2">
    <source>
        <dbReference type="ARBA" id="ARBA00008335"/>
    </source>
</evidence>
<dbReference type="PANTHER" id="PTHR23514:SF3">
    <property type="entry name" value="BYPASS OF STOP CODON PROTEIN 6"/>
    <property type="match status" value="1"/>
</dbReference>
<evidence type="ECO:0000313" key="9">
    <source>
        <dbReference type="EMBL" id="OAO18116.1"/>
    </source>
</evidence>
<dbReference type="EMBL" id="LXWW01000006">
    <property type="protein sequence ID" value="OAO18116.1"/>
    <property type="molecule type" value="Genomic_DNA"/>
</dbReference>
<keyword evidence="3" id="KW-0813">Transport</keyword>
<evidence type="ECO:0000256" key="5">
    <source>
        <dbReference type="ARBA" id="ARBA00022989"/>
    </source>
</evidence>
<feature type="transmembrane region" description="Helical" evidence="8">
    <location>
        <begin position="209"/>
        <end position="228"/>
    </location>
</feature>
<dbReference type="InterPro" id="IPR011701">
    <property type="entry name" value="MFS"/>
</dbReference>
<evidence type="ECO:0000256" key="7">
    <source>
        <dbReference type="SAM" id="MobiDB-lite"/>
    </source>
</evidence>
<evidence type="ECO:0000256" key="8">
    <source>
        <dbReference type="SAM" id="Phobius"/>
    </source>
</evidence>
<feature type="transmembrane region" description="Helical" evidence="8">
    <location>
        <begin position="371"/>
        <end position="394"/>
    </location>
</feature>
<keyword evidence="6 8" id="KW-0472">Membrane</keyword>
<sequence length="427" mass="47125">MYGDLKKGEFWLLVICAYSCMLGQGFIDNTRSVTYPLMKTDLHLSYTEFGGLQSMAQFSYLFWSLAVAMSLQKLGFKLVIVLSFLMSISGCILTAFSSNYVTVFMYQFLACAGMGALDDCPHALSSILFKKNTGLLMLLLHSCYGLGAVFGPIFAAFVKSKLPKYSFRGISFLMSVPLSILCLFILFVPFAIKKPQKEEMVKEKKGHTVWSALVSPMVWLQALILVLMTTGERATSAWGGLYLEDVLHLDPAKEGAWFNSCFYVAFTTARLVGGLLVDWLGPFCMEYIVLALSMVIFAVGLSIGKAGVYVLPFAGCTVAFFWPTFIVICMRYWKEDAAVPISCILPMQASLGIPIQLFLGWLNDRYGHGTAYWSTVPTIGIALVLLIIFHFILLRKEKGENSEAEKGLLESSATVDVSAAVPSGEKL</sequence>
<feature type="transmembrane region" description="Helical" evidence="8">
    <location>
        <begin position="284"/>
        <end position="303"/>
    </location>
</feature>
<dbReference type="Proteomes" id="UP000078348">
    <property type="component" value="Unassembled WGS sequence"/>
</dbReference>
<evidence type="ECO:0000313" key="10">
    <source>
        <dbReference type="Proteomes" id="UP000078348"/>
    </source>
</evidence>
<dbReference type="OrthoDB" id="413079at2759"/>
<proteinExistence type="inferred from homology"/>
<feature type="transmembrane region" description="Helical" evidence="8">
    <location>
        <begin position="78"/>
        <end position="98"/>
    </location>
</feature>
<protein>
    <submittedName>
        <fullName evidence="9">MFS transporter</fullName>
    </submittedName>
</protein>
<evidence type="ECO:0000256" key="3">
    <source>
        <dbReference type="ARBA" id="ARBA00022448"/>
    </source>
</evidence>
<dbReference type="GO" id="GO:0022857">
    <property type="term" value="F:transmembrane transporter activity"/>
    <property type="evidence" value="ECO:0007669"/>
    <property type="project" value="InterPro"/>
</dbReference>
<reference evidence="9 10" key="1">
    <citation type="submission" date="2016-05" db="EMBL/GenBank/DDBJ databases">
        <title>Nuclear genome of Blastocystis sp. subtype 1 NandII.</title>
        <authorList>
            <person name="Gentekaki E."/>
            <person name="Curtis B."/>
            <person name="Stairs C."/>
            <person name="Eme L."/>
            <person name="Herman E."/>
            <person name="Klimes V."/>
            <person name="Arias M.C."/>
            <person name="Elias M."/>
            <person name="Hilliou F."/>
            <person name="Klute M."/>
            <person name="Malik S.-B."/>
            <person name="Pightling A."/>
            <person name="Rachubinski R."/>
            <person name="Salas D."/>
            <person name="Schlacht A."/>
            <person name="Suga H."/>
            <person name="Archibald J."/>
            <person name="Ball S.G."/>
            <person name="Clark G."/>
            <person name="Dacks J."/>
            <person name="Van Der Giezen M."/>
            <person name="Tsaousis A."/>
            <person name="Roger A."/>
        </authorList>
    </citation>
    <scope>NUCLEOTIDE SEQUENCE [LARGE SCALE GENOMIC DNA]</scope>
    <source>
        <strain evidence="10">ATCC 50177 / NandII</strain>
    </source>
</reference>
<gene>
    <name evidence="9" type="ORF">AV274_0151</name>
</gene>
<organism evidence="9 10">
    <name type="scientific">Blastocystis sp. subtype 1 (strain ATCC 50177 / NandII)</name>
    <dbReference type="NCBI Taxonomy" id="478820"/>
    <lineage>
        <taxon>Eukaryota</taxon>
        <taxon>Sar</taxon>
        <taxon>Stramenopiles</taxon>
        <taxon>Bigyra</taxon>
        <taxon>Opalozoa</taxon>
        <taxon>Opalinata</taxon>
        <taxon>Blastocystidae</taxon>
        <taxon>Blastocystis</taxon>
    </lineage>
</organism>
<feature type="transmembrane region" description="Helical" evidence="8">
    <location>
        <begin position="136"/>
        <end position="158"/>
    </location>
</feature>
<dbReference type="InterPro" id="IPR051788">
    <property type="entry name" value="MFS_Transporter"/>
</dbReference>
<keyword evidence="5 8" id="KW-1133">Transmembrane helix</keyword>
<feature type="transmembrane region" description="Helical" evidence="8">
    <location>
        <begin position="337"/>
        <end position="359"/>
    </location>
</feature>
<keyword evidence="4 8" id="KW-0812">Transmembrane</keyword>
<comment type="caution">
    <text evidence="9">The sequence shown here is derived from an EMBL/GenBank/DDBJ whole genome shotgun (WGS) entry which is preliminary data.</text>
</comment>
<dbReference type="Gene3D" id="1.20.1250.20">
    <property type="entry name" value="MFS general substrate transporter like domains"/>
    <property type="match status" value="2"/>
</dbReference>
<comment type="similarity">
    <text evidence="2">Belongs to the major facilitator superfamily.</text>
</comment>
<accession>A0A196SPK9</accession>
<dbReference type="GO" id="GO:0016020">
    <property type="term" value="C:membrane"/>
    <property type="evidence" value="ECO:0007669"/>
    <property type="project" value="TreeGrafter"/>
</dbReference>
<keyword evidence="10" id="KW-1185">Reference proteome</keyword>
<comment type="subcellular location">
    <subcellularLocation>
        <location evidence="1">Endomembrane system</location>
        <topology evidence="1">Multi-pass membrane protein</topology>
    </subcellularLocation>
</comment>
<name>A0A196SPK9_BLAHN</name>
<evidence type="ECO:0000256" key="1">
    <source>
        <dbReference type="ARBA" id="ARBA00004127"/>
    </source>
</evidence>
<dbReference type="AlphaFoldDB" id="A0A196SPK9"/>
<feature type="transmembrane region" description="Helical" evidence="8">
    <location>
        <begin position="10"/>
        <end position="27"/>
    </location>
</feature>
<evidence type="ECO:0000256" key="6">
    <source>
        <dbReference type="ARBA" id="ARBA00023136"/>
    </source>
</evidence>
<dbReference type="PANTHER" id="PTHR23514">
    <property type="entry name" value="BYPASS OF STOP CODON PROTEIN 6"/>
    <property type="match status" value="1"/>
</dbReference>
<dbReference type="GO" id="GO:0012505">
    <property type="term" value="C:endomembrane system"/>
    <property type="evidence" value="ECO:0007669"/>
    <property type="project" value="UniProtKB-SubCell"/>
</dbReference>
<dbReference type="InterPro" id="IPR036259">
    <property type="entry name" value="MFS_trans_sf"/>
</dbReference>
<evidence type="ECO:0000256" key="4">
    <source>
        <dbReference type="ARBA" id="ARBA00022692"/>
    </source>
</evidence>
<feature type="transmembrane region" description="Helical" evidence="8">
    <location>
        <begin position="309"/>
        <end position="330"/>
    </location>
</feature>
<feature type="transmembrane region" description="Helical" evidence="8">
    <location>
        <begin position="170"/>
        <end position="188"/>
    </location>
</feature>
<dbReference type="SUPFAM" id="SSF103473">
    <property type="entry name" value="MFS general substrate transporter"/>
    <property type="match status" value="1"/>
</dbReference>
<dbReference type="Pfam" id="PF07690">
    <property type="entry name" value="MFS_1"/>
    <property type="match status" value="1"/>
</dbReference>
<feature type="region of interest" description="Disordered" evidence="7">
    <location>
        <begin position="405"/>
        <end position="427"/>
    </location>
</feature>